<dbReference type="Proteomes" id="UP000505269">
    <property type="component" value="Segment"/>
</dbReference>
<reference evidence="1 2" key="1">
    <citation type="journal article" date="2013" name="PLoS Genet.">
        <title>Expanding the Marine Virosphere Using Metagenomics.</title>
        <authorList>
            <person name="Mizuno C.M."/>
            <person name="Rodriguez-Valera F."/>
            <person name="Kimes N.E."/>
            <person name="Ghai R."/>
        </authorList>
    </citation>
    <scope>NUCLEOTIDE SEQUENCE [LARGE SCALE GENOMIC DNA]</scope>
    <source>
        <strain evidence="1">UvMED-CGR-C97-MedDCM-OCT-S42-C7</strain>
    </source>
</reference>
<proteinExistence type="predicted"/>
<organism evidence="1 2">
    <name type="scientific">uncultured phage_MedDCM-OCT-S42-C7</name>
    <dbReference type="NCBI Taxonomy" id="2741073"/>
    <lineage>
        <taxon>Viruses</taxon>
        <taxon>Duplodnaviria</taxon>
        <taxon>Heunggongvirae</taxon>
        <taxon>Uroviricota</taxon>
        <taxon>Caudoviricetes</taxon>
        <taxon>Autographivirales</taxon>
        <taxon>Sieqvirus</taxon>
        <taxon>Sieqvirus S42C7</taxon>
    </lineage>
</organism>
<dbReference type="RefSeq" id="YP_009777664.1">
    <property type="nucleotide sequence ID" value="NC_047701.1"/>
</dbReference>
<sequence length="837" mass="95532">MAECKIKEENLEYTGTDENDAMAELYQNYMAKQLMDVKETGGFRLPIFGEIDSKYWKWFRFDRASVTDKSKNKLVRGISNILYESIGKTGKNWVRSKTMSQVKQFELNRQRTLYYRNWVSNYDAWLKENGYKRIHLDGITKRQEFNELVARAIRGEAIESPVVNKMANSQRQRYQDLLQRAKDAGVRGADKIEENFNYLTRIYSNAKMSAMVDKFTEAKVINFLAKAMRGGLNEKANKRIAKYLVTIVRKTKSEYQMNIGGILNSKAEDLNRILREQTDLSADEIMEITNAIFPSKASTSNIFKSRRVKLDETYSDGEMSVADFLENDSEILFLNYANNLTGQIALAERGFKSPSDWQKMMRQVEKEYDNMGMLKDTGTPRDNEMAALQSGYDHLIGRPLEEMTGKKRGFSTFGRIMRKYNFARIMNQVGFAQLAEIGVLIANVGLRQTVTHLPEMRKLIKRLKNGDIDDEFMREAEEVFGGFGSERIINQVANQSDEFGARVSTSKITKIERGLDHLNRVTADISGMNIVNMAMKRIALKGMVQKWVNQAFGGKEAMTLQRARDLGISDVMYKRILDQIKKHAVTEEGALTKRKIKRINIDNWADQEAADIYAHAINRWGRRTIQENDIGEQMFLGGFTDSTLGKIMFQFRGFMMTAYGKHLLHGLKMNDVQAYKGFVMSTMFAGMAYVAQIQAQALLMTGRERKKFLENRLGKTEEEIIKNIAKAGFQRSAFASLLPATIDSGIGVFGFDPLFHYRSTGLDSNIITGNPTYDLLWTKGFSPTGGIARTAKSMWDSDYDFSQKQFNDLTQMFVLQNALGIQNVIRKIGSMNLPEKP</sequence>
<dbReference type="EMBL" id="AP013541">
    <property type="protein sequence ID" value="BAQ94122.1"/>
    <property type="molecule type" value="Genomic_DNA"/>
</dbReference>
<protein>
    <submittedName>
        <fullName evidence="1">Putative internal virion protein</fullName>
    </submittedName>
</protein>
<accession>A0A6S4P9Q8</accession>
<keyword evidence="2" id="KW-1185">Reference proteome</keyword>
<dbReference type="KEGG" id="vg:55412390"/>
<evidence type="ECO:0000313" key="1">
    <source>
        <dbReference type="EMBL" id="BAQ94122.1"/>
    </source>
</evidence>
<name>A0A6S4P9Q8_9CAUD</name>
<dbReference type="GeneID" id="55412390"/>
<evidence type="ECO:0000313" key="2">
    <source>
        <dbReference type="Proteomes" id="UP000505269"/>
    </source>
</evidence>